<proteinExistence type="predicted"/>
<evidence type="ECO:0000259" key="2">
    <source>
        <dbReference type="Pfam" id="PF09851"/>
    </source>
</evidence>
<dbReference type="Proteomes" id="UP000264002">
    <property type="component" value="Unassembled WGS sequence"/>
</dbReference>
<evidence type="ECO:0000313" key="3">
    <source>
        <dbReference type="EMBL" id="RFU95019.1"/>
    </source>
</evidence>
<reference evidence="3 4" key="2">
    <citation type="submission" date="2018-09" db="EMBL/GenBank/DDBJ databases">
        <title>Genome of Sphaerochaeta halotolerans strain 4-11.</title>
        <authorList>
            <person name="Nazina T.N."/>
            <person name="Sokolova D.S."/>
        </authorList>
    </citation>
    <scope>NUCLEOTIDE SEQUENCE [LARGE SCALE GENOMIC DNA]</scope>
    <source>
        <strain evidence="3 4">4-11</strain>
    </source>
</reference>
<evidence type="ECO:0000313" key="4">
    <source>
        <dbReference type="Proteomes" id="UP000264002"/>
    </source>
</evidence>
<dbReference type="AlphaFoldDB" id="A0A372MGW2"/>
<evidence type="ECO:0000256" key="1">
    <source>
        <dbReference type="SAM" id="Phobius"/>
    </source>
</evidence>
<protein>
    <submittedName>
        <fullName evidence="3">SHOCT domain-containing protein</fullName>
    </submittedName>
</protein>
<feature type="domain" description="SHOCT" evidence="2">
    <location>
        <begin position="63"/>
        <end position="89"/>
    </location>
</feature>
<feature type="transmembrane region" description="Helical" evidence="1">
    <location>
        <begin position="30"/>
        <end position="52"/>
    </location>
</feature>
<dbReference type="EMBL" id="QUWK01000006">
    <property type="protein sequence ID" value="RFU95019.1"/>
    <property type="molecule type" value="Genomic_DNA"/>
</dbReference>
<keyword evidence="1" id="KW-1133">Transmembrane helix</keyword>
<reference evidence="4" key="1">
    <citation type="submission" date="2018-08" db="EMBL/GenBank/DDBJ databases">
        <authorList>
            <person name="Grouzdev D.S."/>
            <person name="Krutkina M.S."/>
        </authorList>
    </citation>
    <scope>NUCLEOTIDE SEQUENCE [LARGE SCALE GENOMIC DNA]</scope>
    <source>
        <strain evidence="4">4-11</strain>
    </source>
</reference>
<dbReference type="InterPro" id="IPR018649">
    <property type="entry name" value="SHOCT"/>
</dbReference>
<gene>
    <name evidence="3" type="ORF">DYP60_07305</name>
</gene>
<keyword evidence="4" id="KW-1185">Reference proteome</keyword>
<sequence>MCMYNSLFWDAGRFGHHSLGYGYGMYDGGMWIMGLVVLAVIAALTLSIIAIVRTSKKRNASGEALRIVEERYAKGELTKEEYDVMKKDLR</sequence>
<keyword evidence="1" id="KW-0812">Transmembrane</keyword>
<organism evidence="3 4">
    <name type="scientific">Sphaerochaeta halotolerans</name>
    <dbReference type="NCBI Taxonomy" id="2293840"/>
    <lineage>
        <taxon>Bacteria</taxon>
        <taxon>Pseudomonadati</taxon>
        <taxon>Spirochaetota</taxon>
        <taxon>Spirochaetia</taxon>
        <taxon>Spirochaetales</taxon>
        <taxon>Sphaerochaetaceae</taxon>
        <taxon>Sphaerochaeta</taxon>
    </lineage>
</organism>
<accession>A0A372MGW2</accession>
<name>A0A372MGW2_9SPIR</name>
<comment type="caution">
    <text evidence="3">The sequence shown here is derived from an EMBL/GenBank/DDBJ whole genome shotgun (WGS) entry which is preliminary data.</text>
</comment>
<dbReference type="Pfam" id="PF09851">
    <property type="entry name" value="SHOCT"/>
    <property type="match status" value="1"/>
</dbReference>
<keyword evidence="1" id="KW-0472">Membrane</keyword>